<feature type="transmembrane region" description="Helical" evidence="1">
    <location>
        <begin position="43"/>
        <end position="67"/>
    </location>
</feature>
<keyword evidence="1" id="KW-0812">Transmembrane</keyword>
<keyword evidence="1" id="KW-1133">Transmembrane helix</keyword>
<dbReference type="Proteomes" id="UP000422989">
    <property type="component" value="Chromosome"/>
</dbReference>
<accession>A0A6I6DTG5</accession>
<organism evidence="2 3">
    <name type="scientific">Microbacterium oryzae</name>
    <dbReference type="NCBI Taxonomy" id="743009"/>
    <lineage>
        <taxon>Bacteria</taxon>
        <taxon>Bacillati</taxon>
        <taxon>Actinomycetota</taxon>
        <taxon>Actinomycetes</taxon>
        <taxon>Micrococcales</taxon>
        <taxon>Microbacteriaceae</taxon>
        <taxon>Microbacterium</taxon>
    </lineage>
</organism>
<feature type="transmembrane region" description="Helical" evidence="1">
    <location>
        <begin position="107"/>
        <end position="127"/>
    </location>
</feature>
<keyword evidence="3" id="KW-1185">Reference proteome</keyword>
<evidence type="ECO:0000256" key="1">
    <source>
        <dbReference type="SAM" id="Phobius"/>
    </source>
</evidence>
<evidence type="ECO:0000313" key="2">
    <source>
        <dbReference type="EMBL" id="QGU27376.1"/>
    </source>
</evidence>
<keyword evidence="1" id="KW-0472">Membrane</keyword>
<dbReference type="KEGG" id="moj:D7D94_06615"/>
<protein>
    <submittedName>
        <fullName evidence="2">Uncharacterized protein</fullName>
    </submittedName>
</protein>
<feature type="transmembrane region" description="Helical" evidence="1">
    <location>
        <begin position="12"/>
        <end position="37"/>
    </location>
</feature>
<name>A0A6I6DTG5_9MICO</name>
<dbReference type="EMBL" id="CP032550">
    <property type="protein sequence ID" value="QGU27376.1"/>
    <property type="molecule type" value="Genomic_DNA"/>
</dbReference>
<evidence type="ECO:0000313" key="3">
    <source>
        <dbReference type="Proteomes" id="UP000422989"/>
    </source>
</evidence>
<proteinExistence type="predicted"/>
<gene>
    <name evidence="2" type="ORF">D7D94_06615</name>
</gene>
<feature type="transmembrane region" description="Helical" evidence="1">
    <location>
        <begin position="79"/>
        <end position="101"/>
    </location>
</feature>
<dbReference type="RefSeq" id="WP_156241868.1">
    <property type="nucleotide sequence ID" value="NZ_BAAAZL010000004.1"/>
</dbReference>
<reference evidence="2 3" key="1">
    <citation type="submission" date="2018-09" db="EMBL/GenBank/DDBJ databases">
        <title>Whole genome sequencing of Microbacterium oryzae strain MB-10T.</title>
        <authorList>
            <person name="Das S.K."/>
        </authorList>
    </citation>
    <scope>NUCLEOTIDE SEQUENCE [LARGE SCALE GENOMIC DNA]</scope>
    <source>
        <strain evidence="2 3">MB-10</strain>
    </source>
</reference>
<dbReference type="AlphaFoldDB" id="A0A6I6DTG5"/>
<sequence length="156" mass="16374">MSPSPVSSTPILRAAILWSSVATAAIAVVGGIIGYLVAGSDGLWSALAGAVVAAVFLLLTSVSVLVANRWFGDALYVPIFFGIVLGGWFVKLVVFIAALFILRGQPWLEPVVFFVAIVASVVASLVVDMIVLRTMRIPHVSDVSLPGDDDAPTQPR</sequence>
<dbReference type="OrthoDB" id="5117309at2"/>